<dbReference type="AlphaFoldDB" id="Q7UJR4"/>
<protein>
    <submittedName>
        <fullName evidence="2">Uncharacterized protein</fullName>
    </submittedName>
</protein>
<evidence type="ECO:0000256" key="1">
    <source>
        <dbReference type="SAM" id="MobiDB-lite"/>
    </source>
</evidence>
<dbReference type="HOGENOM" id="CLU_3140048_0_0_0"/>
<keyword evidence="3" id="KW-1185">Reference proteome</keyword>
<dbReference type="EnsemblBacteria" id="CAD77168">
    <property type="protein sequence ID" value="CAD77168"/>
    <property type="gene ID" value="RB11115"/>
</dbReference>
<proteinExistence type="predicted"/>
<dbReference type="KEGG" id="rba:RB11115"/>
<name>Q7UJR4_RHOBA</name>
<reference evidence="2 3" key="1">
    <citation type="journal article" date="2003" name="Proc. Natl. Acad. Sci. U.S.A.">
        <title>Complete genome sequence of the marine planctomycete Pirellula sp. strain 1.</title>
        <authorList>
            <person name="Gloeckner F.O."/>
            <person name="Kube M."/>
            <person name="Bauer M."/>
            <person name="Teeling H."/>
            <person name="Lombardot T."/>
            <person name="Ludwig W."/>
            <person name="Gade D."/>
            <person name="Beck A."/>
            <person name="Borzym K."/>
            <person name="Heitmann K."/>
            <person name="Rabus R."/>
            <person name="Schlesner H."/>
            <person name="Amann R."/>
            <person name="Reinhardt R."/>
        </authorList>
    </citation>
    <scope>NUCLEOTIDE SEQUENCE [LARGE SCALE GENOMIC DNA]</scope>
    <source>
        <strain evidence="3">DSM 10527 / NCIMB 13988 / SH1</strain>
    </source>
</reference>
<feature type="region of interest" description="Disordered" evidence="1">
    <location>
        <begin position="1"/>
        <end position="28"/>
    </location>
</feature>
<organism evidence="2 3">
    <name type="scientific">Rhodopirellula baltica (strain DSM 10527 / NCIMB 13988 / SH1)</name>
    <dbReference type="NCBI Taxonomy" id="243090"/>
    <lineage>
        <taxon>Bacteria</taxon>
        <taxon>Pseudomonadati</taxon>
        <taxon>Planctomycetota</taxon>
        <taxon>Planctomycetia</taxon>
        <taxon>Pirellulales</taxon>
        <taxon>Pirellulaceae</taxon>
        <taxon>Rhodopirellula</taxon>
    </lineage>
</organism>
<evidence type="ECO:0000313" key="2">
    <source>
        <dbReference type="EMBL" id="CAD77168.1"/>
    </source>
</evidence>
<dbReference type="EMBL" id="BX294152">
    <property type="protein sequence ID" value="CAD77168.1"/>
    <property type="molecule type" value="Genomic_DNA"/>
</dbReference>
<dbReference type="Proteomes" id="UP000001025">
    <property type="component" value="Chromosome"/>
</dbReference>
<dbReference type="InParanoid" id="Q7UJR4"/>
<gene>
    <name evidence="2" type="ordered locus">RB11115</name>
</gene>
<sequence length="49" mass="5160">MDAAGKRGSRLSGKMPVKPPASTGTILAGGNQGTLRYHVIQITYFANAR</sequence>
<evidence type="ECO:0000313" key="3">
    <source>
        <dbReference type="Proteomes" id="UP000001025"/>
    </source>
</evidence>
<accession>Q7UJR4</accession>